<gene>
    <name evidence="4" type="ORF">UCREL1_6164</name>
</gene>
<feature type="region of interest" description="Disordered" evidence="2">
    <location>
        <begin position="49"/>
        <end position="84"/>
    </location>
</feature>
<dbReference type="InterPro" id="IPR001138">
    <property type="entry name" value="Zn2Cys6_DnaBD"/>
</dbReference>
<dbReference type="SMART" id="SM00066">
    <property type="entry name" value="GAL4"/>
    <property type="match status" value="1"/>
</dbReference>
<evidence type="ECO:0000256" key="2">
    <source>
        <dbReference type="SAM" id="MobiDB-lite"/>
    </source>
</evidence>
<feature type="compositionally biased region" description="Low complexity" evidence="2">
    <location>
        <begin position="72"/>
        <end position="82"/>
    </location>
</feature>
<reference evidence="5" key="1">
    <citation type="journal article" date="2013" name="Genome Announc.">
        <title>Draft genome sequence of the grapevine dieback fungus Eutypa lata UCR-EL1.</title>
        <authorList>
            <person name="Blanco-Ulate B."/>
            <person name="Rolshausen P.E."/>
            <person name="Cantu D."/>
        </authorList>
    </citation>
    <scope>NUCLEOTIDE SEQUENCE [LARGE SCALE GENOMIC DNA]</scope>
    <source>
        <strain evidence="5">UCR-EL1</strain>
    </source>
</reference>
<dbReference type="OrthoDB" id="3498215at2759"/>
<dbReference type="GO" id="GO:0008270">
    <property type="term" value="F:zinc ion binding"/>
    <property type="evidence" value="ECO:0007669"/>
    <property type="project" value="InterPro"/>
</dbReference>
<evidence type="ECO:0000313" key="5">
    <source>
        <dbReference type="Proteomes" id="UP000012174"/>
    </source>
</evidence>
<dbReference type="Pfam" id="PF00172">
    <property type="entry name" value="Zn_clus"/>
    <property type="match status" value="1"/>
</dbReference>
<dbReference type="HOGENOM" id="CLU_026660_3_0_1"/>
<dbReference type="OMA" id="VKHRACD"/>
<feature type="compositionally biased region" description="Low complexity" evidence="2">
    <location>
        <begin position="196"/>
        <end position="217"/>
    </location>
</feature>
<dbReference type="PROSITE" id="PS00463">
    <property type="entry name" value="ZN2_CY6_FUNGAL_1"/>
    <property type="match status" value="1"/>
</dbReference>
<dbReference type="KEGG" id="ela:UCREL1_6164"/>
<proteinExistence type="predicted"/>
<dbReference type="CDD" id="cd00067">
    <property type="entry name" value="GAL4"/>
    <property type="match status" value="1"/>
</dbReference>
<keyword evidence="5" id="KW-1185">Reference proteome</keyword>
<dbReference type="InterPro" id="IPR050797">
    <property type="entry name" value="Carb_Metab_Trans_Reg"/>
</dbReference>
<feature type="region of interest" description="Disordered" evidence="2">
    <location>
        <begin position="143"/>
        <end position="165"/>
    </location>
</feature>
<dbReference type="Gene3D" id="4.10.240.10">
    <property type="entry name" value="Zn(2)-C6 fungal-type DNA-binding domain"/>
    <property type="match status" value="1"/>
</dbReference>
<feature type="compositionally biased region" description="Polar residues" evidence="2">
    <location>
        <begin position="177"/>
        <end position="190"/>
    </location>
</feature>
<dbReference type="InterPro" id="IPR036864">
    <property type="entry name" value="Zn2-C6_fun-type_DNA-bd_sf"/>
</dbReference>
<evidence type="ECO:0000313" key="4">
    <source>
        <dbReference type="EMBL" id="EMR66837.1"/>
    </source>
</evidence>
<keyword evidence="1" id="KW-0539">Nucleus</keyword>
<evidence type="ECO:0000259" key="3">
    <source>
        <dbReference type="PROSITE" id="PS50048"/>
    </source>
</evidence>
<dbReference type="PANTHER" id="PTHR31668">
    <property type="entry name" value="GLUCOSE TRANSPORT TRANSCRIPTION REGULATOR RGT1-RELATED-RELATED"/>
    <property type="match status" value="1"/>
</dbReference>
<dbReference type="GO" id="GO:0000981">
    <property type="term" value="F:DNA-binding transcription factor activity, RNA polymerase II-specific"/>
    <property type="evidence" value="ECO:0007669"/>
    <property type="project" value="InterPro"/>
</dbReference>
<name>M7SRG8_EUTLA</name>
<sequence>MSSRTAAASDPNGAVPKHRACDECRTRKLACTKEADGCSRCKREGIACHYSPQKPMGRPRKRPRDETDEAPADAAADDTPATKNIMTELPPTTTDPGMDFINFLTADFALNYQEHSHPIDAMRDAQDKGTPWRFGFTGDALADLNFDAGSPPQPQQQQQEPSYTASSNIDPALFASSITLTDPSPPSSEQVPGLSPPSATASTPESSASSAAAAAPPPCACTASLYLALDSMQKLAPTVTDGVRQARHASRTAYQVVNCPACAMSFDPPGHPQHQPPSAMRIHNFQNLMLLGTLIPSIVHAYERILAAVDRETAHAQRERRQLVFQLTGLGGVWGPLGEDVAGPCGASHAFDHRDMEPAMWRLTVRALLKLDVYGLYSDGTCNVGNGGPDDALHLGLRDIVTMMENRSRARHAMMDAMILSGAWPDPPCSLKLYSPGEQPTCQQIIAIAKRSVEQLVIA</sequence>
<dbReference type="EMBL" id="KB706579">
    <property type="protein sequence ID" value="EMR66837.1"/>
    <property type="molecule type" value="Genomic_DNA"/>
</dbReference>
<feature type="region of interest" description="Disordered" evidence="2">
    <location>
        <begin position="1"/>
        <end position="20"/>
    </location>
</feature>
<dbReference type="Proteomes" id="UP000012174">
    <property type="component" value="Unassembled WGS sequence"/>
</dbReference>
<protein>
    <submittedName>
        <fullName evidence="4">Putative c6 finger domain-containing protein</fullName>
    </submittedName>
</protein>
<evidence type="ECO:0000256" key="1">
    <source>
        <dbReference type="ARBA" id="ARBA00023242"/>
    </source>
</evidence>
<feature type="region of interest" description="Disordered" evidence="2">
    <location>
        <begin position="177"/>
        <end position="217"/>
    </location>
</feature>
<dbReference type="SUPFAM" id="SSF57701">
    <property type="entry name" value="Zn2/Cys6 DNA-binding domain"/>
    <property type="match status" value="1"/>
</dbReference>
<accession>M7SRG8</accession>
<dbReference type="PROSITE" id="PS50048">
    <property type="entry name" value="ZN2_CY6_FUNGAL_2"/>
    <property type="match status" value="1"/>
</dbReference>
<organism evidence="4 5">
    <name type="scientific">Eutypa lata (strain UCR-EL1)</name>
    <name type="common">Grapevine dieback disease fungus</name>
    <name type="synonym">Eutypa armeniacae</name>
    <dbReference type="NCBI Taxonomy" id="1287681"/>
    <lineage>
        <taxon>Eukaryota</taxon>
        <taxon>Fungi</taxon>
        <taxon>Dikarya</taxon>
        <taxon>Ascomycota</taxon>
        <taxon>Pezizomycotina</taxon>
        <taxon>Sordariomycetes</taxon>
        <taxon>Xylariomycetidae</taxon>
        <taxon>Xylariales</taxon>
        <taxon>Diatrypaceae</taxon>
        <taxon>Eutypa</taxon>
    </lineage>
</organism>
<dbReference type="AlphaFoldDB" id="M7SRG8"/>
<dbReference type="eggNOG" id="ENOG502SE9E">
    <property type="taxonomic scope" value="Eukaryota"/>
</dbReference>
<feature type="domain" description="Zn(2)-C6 fungal-type" evidence="3">
    <location>
        <begin position="20"/>
        <end position="50"/>
    </location>
</feature>